<sequence length="67" mass="7184">MHVSIVEVEVDINSEGEDDVMLGVLDVGDEGGVVAVHCQSSTLVLEVVRVNRGDVIMECTKSTSLIR</sequence>
<comment type="caution">
    <text evidence="1">The sequence shown here is derived from an EMBL/GenBank/DDBJ whole genome shotgun (WGS) entry which is preliminary data.</text>
</comment>
<keyword evidence="2" id="KW-1185">Reference proteome</keyword>
<protein>
    <submittedName>
        <fullName evidence="1">Uncharacterized protein</fullName>
    </submittedName>
</protein>
<accession>A0A3L8Q1K9</accession>
<evidence type="ECO:0000313" key="1">
    <source>
        <dbReference type="EMBL" id="RLV61475.1"/>
    </source>
</evidence>
<name>A0A3L8Q1K9_9GAMM</name>
<organism evidence="1 2">
    <name type="scientific">Parashewanella curva</name>
    <dbReference type="NCBI Taxonomy" id="2338552"/>
    <lineage>
        <taxon>Bacteria</taxon>
        <taxon>Pseudomonadati</taxon>
        <taxon>Pseudomonadota</taxon>
        <taxon>Gammaproteobacteria</taxon>
        <taxon>Alteromonadales</taxon>
        <taxon>Shewanellaceae</taxon>
        <taxon>Parashewanella</taxon>
    </lineage>
</organism>
<reference evidence="1 2" key="1">
    <citation type="submission" date="2018-09" db="EMBL/GenBank/DDBJ databases">
        <title>Phylogeny of the Shewanellaceae, and recommendation for two new genera, Pseudoshewanella and Parashewanella.</title>
        <authorList>
            <person name="Wang G."/>
        </authorList>
    </citation>
    <scope>NUCLEOTIDE SEQUENCE [LARGE SCALE GENOMIC DNA]</scope>
    <source>
        <strain evidence="1 2">C51</strain>
    </source>
</reference>
<dbReference type="EMBL" id="QZEI01000003">
    <property type="protein sequence ID" value="RLV61475.1"/>
    <property type="molecule type" value="Genomic_DNA"/>
</dbReference>
<gene>
    <name evidence="1" type="ORF">D5018_01945</name>
</gene>
<evidence type="ECO:0000313" key="2">
    <source>
        <dbReference type="Proteomes" id="UP000281474"/>
    </source>
</evidence>
<proteinExistence type="predicted"/>
<dbReference type="Proteomes" id="UP000281474">
    <property type="component" value="Unassembled WGS sequence"/>
</dbReference>
<dbReference type="AlphaFoldDB" id="A0A3L8Q1K9"/>